<evidence type="ECO:0000313" key="2">
    <source>
        <dbReference type="Proteomes" id="UP001154322"/>
    </source>
</evidence>
<protein>
    <submittedName>
        <fullName evidence="1">Uncharacterized protein</fullName>
    </submittedName>
</protein>
<proteinExistence type="predicted"/>
<reference evidence="1" key="1">
    <citation type="submission" date="2022-06" db="EMBL/GenBank/DDBJ databases">
        <authorList>
            <person name="Dietemann V."/>
            <person name="Ory F."/>
            <person name="Dainat B."/>
            <person name="Oberhansli S."/>
        </authorList>
    </citation>
    <scope>NUCLEOTIDE SEQUENCE</scope>
    <source>
        <strain evidence="1">Ena-SAMPLE-TAB-26-04-2022-14:26:32:270-5432</strain>
    </source>
</reference>
<gene>
    <name evidence="1" type="ORF">WJ0W_003100</name>
</gene>
<dbReference type="EMBL" id="CALYLO010000004">
    <property type="protein sequence ID" value="CAH8245865.1"/>
    <property type="molecule type" value="Genomic_DNA"/>
</dbReference>
<dbReference type="Proteomes" id="UP001154322">
    <property type="component" value="Unassembled WGS sequence"/>
</dbReference>
<dbReference type="RefSeq" id="WP_407873327.1">
    <property type="nucleotide sequence ID" value="NZ_AP031298.1"/>
</dbReference>
<comment type="caution">
    <text evidence="1">The sequence shown here is derived from an EMBL/GenBank/DDBJ whole genome shotgun (WGS) entry which is preliminary data.</text>
</comment>
<keyword evidence="2" id="KW-1185">Reference proteome</keyword>
<organism evidence="1 2">
    <name type="scientific">Paenibacillus melissococcoides</name>
    <dbReference type="NCBI Taxonomy" id="2912268"/>
    <lineage>
        <taxon>Bacteria</taxon>
        <taxon>Bacillati</taxon>
        <taxon>Bacillota</taxon>
        <taxon>Bacilli</taxon>
        <taxon>Bacillales</taxon>
        <taxon>Paenibacillaceae</taxon>
        <taxon>Paenibacillus</taxon>
    </lineage>
</organism>
<accession>A0ABM9G3E6</accession>
<sequence>MLRVEYEVVLNMKDNDEPDAAVRRDFMLIRKAKPDEAGYLSGLAFRSKAYWGYSHDFMEACRDSLTVSPERIARPSRSIATRMPKTFYLRMGARRIGDIESTVFPGRKLPLLEIGIRL</sequence>
<evidence type="ECO:0000313" key="1">
    <source>
        <dbReference type="EMBL" id="CAH8245865.1"/>
    </source>
</evidence>
<name>A0ABM9G3E6_9BACL</name>